<dbReference type="Proteomes" id="UP000708208">
    <property type="component" value="Unassembled WGS sequence"/>
</dbReference>
<dbReference type="Pfam" id="PF00651">
    <property type="entry name" value="BTB"/>
    <property type="match status" value="1"/>
</dbReference>
<reference evidence="2" key="1">
    <citation type="submission" date="2021-06" db="EMBL/GenBank/DDBJ databases">
        <authorList>
            <person name="Hodson N. C."/>
            <person name="Mongue J. A."/>
            <person name="Jaron S. K."/>
        </authorList>
    </citation>
    <scope>NUCLEOTIDE SEQUENCE</scope>
</reference>
<accession>A0A8J2PIB5</accession>
<dbReference type="EMBL" id="CAJVCH010371695">
    <property type="protein sequence ID" value="CAG7816505.1"/>
    <property type="molecule type" value="Genomic_DNA"/>
</dbReference>
<feature type="non-terminal residue" evidence="2">
    <location>
        <position position="1"/>
    </location>
</feature>
<dbReference type="InterPro" id="IPR000210">
    <property type="entry name" value="BTB/POZ_dom"/>
</dbReference>
<dbReference type="AlphaFoldDB" id="A0A8J2PIB5"/>
<evidence type="ECO:0000313" key="2">
    <source>
        <dbReference type="EMBL" id="CAG7816505.1"/>
    </source>
</evidence>
<sequence>PGGVVLAKMLCKSTEIKRKNVYKFGTISEADWRKYKNDISEGVHRITIELTILRESRLEKGSSWAFQGSKLLGKEEKSETDRWLANLYDNPIYSDVTIKCGGKTFRAHKVVLARYPVFAQLLEAQTLDTKTEILIEDMTPNCLNRLLKCIYKVGSPVPNEENQILELLECVAKYKIPELETLCIQKLVTMTTDENIAEINIAVQKCCANPKALAIFKNYCRQ</sequence>
<gene>
    <name evidence="2" type="ORF">AFUS01_LOCUS27122</name>
</gene>
<evidence type="ECO:0000313" key="3">
    <source>
        <dbReference type="Proteomes" id="UP000708208"/>
    </source>
</evidence>
<evidence type="ECO:0000259" key="1">
    <source>
        <dbReference type="PROSITE" id="PS50097"/>
    </source>
</evidence>
<feature type="domain" description="BTB" evidence="1">
    <location>
        <begin position="94"/>
        <end position="159"/>
    </location>
</feature>
<dbReference type="PANTHER" id="PTHR24413">
    <property type="entry name" value="SPECKLE-TYPE POZ PROTEIN"/>
    <property type="match status" value="1"/>
</dbReference>
<dbReference type="PROSITE" id="PS50097">
    <property type="entry name" value="BTB"/>
    <property type="match status" value="1"/>
</dbReference>
<comment type="caution">
    <text evidence="2">The sequence shown here is derived from an EMBL/GenBank/DDBJ whole genome shotgun (WGS) entry which is preliminary data.</text>
</comment>
<keyword evidence="3" id="KW-1185">Reference proteome</keyword>
<protein>
    <recommendedName>
        <fullName evidence="1">BTB domain-containing protein</fullName>
    </recommendedName>
</protein>
<name>A0A8J2PIB5_9HEXA</name>
<dbReference type="SMART" id="SM00225">
    <property type="entry name" value="BTB"/>
    <property type="match status" value="1"/>
</dbReference>
<dbReference type="CDD" id="cd18186">
    <property type="entry name" value="BTB_POZ_ZBTB_KLHL-like"/>
    <property type="match status" value="1"/>
</dbReference>
<proteinExistence type="predicted"/>
<dbReference type="OrthoDB" id="10249567at2759"/>
<organism evidence="2 3">
    <name type="scientific">Allacma fusca</name>
    <dbReference type="NCBI Taxonomy" id="39272"/>
    <lineage>
        <taxon>Eukaryota</taxon>
        <taxon>Metazoa</taxon>
        <taxon>Ecdysozoa</taxon>
        <taxon>Arthropoda</taxon>
        <taxon>Hexapoda</taxon>
        <taxon>Collembola</taxon>
        <taxon>Symphypleona</taxon>
        <taxon>Sminthuridae</taxon>
        <taxon>Allacma</taxon>
    </lineage>
</organism>